<dbReference type="AlphaFoldDB" id="A0A6J4P9J7"/>
<sequence>MTHDSAASTPREAPEGGTRTAGALDIRNIIGGLLGIYGVILVVMGLFADTEPDKTGGVNANLWAGIALLVVGVGFLAWARIRPVRVR</sequence>
<evidence type="ECO:0000313" key="2">
    <source>
        <dbReference type="EMBL" id="CAA9410007.1"/>
    </source>
</evidence>
<evidence type="ECO:0000256" key="1">
    <source>
        <dbReference type="SAM" id="Phobius"/>
    </source>
</evidence>
<keyword evidence="1" id="KW-0812">Transmembrane</keyword>
<proteinExistence type="predicted"/>
<gene>
    <name evidence="2" type="ORF">AVDCRST_MAG06-2792</name>
</gene>
<organism evidence="2">
    <name type="scientific">uncultured Nocardioides sp</name>
    <dbReference type="NCBI Taxonomy" id="198441"/>
    <lineage>
        <taxon>Bacteria</taxon>
        <taxon>Bacillati</taxon>
        <taxon>Actinomycetota</taxon>
        <taxon>Actinomycetes</taxon>
        <taxon>Propionibacteriales</taxon>
        <taxon>Nocardioidaceae</taxon>
        <taxon>Nocardioides</taxon>
        <taxon>environmental samples</taxon>
    </lineage>
</organism>
<keyword evidence="1" id="KW-0472">Membrane</keyword>
<feature type="transmembrane region" description="Helical" evidence="1">
    <location>
        <begin position="29"/>
        <end position="48"/>
    </location>
</feature>
<accession>A0A6J4P9J7</accession>
<feature type="transmembrane region" description="Helical" evidence="1">
    <location>
        <begin position="60"/>
        <end position="79"/>
    </location>
</feature>
<name>A0A6J4P9J7_9ACTN</name>
<dbReference type="RefSeq" id="WP_295660777.1">
    <property type="nucleotide sequence ID" value="NZ_CADCUP010000185.1"/>
</dbReference>
<keyword evidence="1" id="KW-1133">Transmembrane helix</keyword>
<protein>
    <submittedName>
        <fullName evidence="2">FIG00547529: putative membrane protein</fullName>
    </submittedName>
</protein>
<reference evidence="2" key="1">
    <citation type="submission" date="2020-02" db="EMBL/GenBank/DDBJ databases">
        <authorList>
            <person name="Meier V. D."/>
        </authorList>
    </citation>
    <scope>NUCLEOTIDE SEQUENCE</scope>
    <source>
        <strain evidence="2">AVDCRST_MAG06</strain>
    </source>
</reference>
<dbReference type="EMBL" id="CADCUP010000185">
    <property type="protein sequence ID" value="CAA9410007.1"/>
    <property type="molecule type" value="Genomic_DNA"/>
</dbReference>